<dbReference type="PROSITE" id="PS51819">
    <property type="entry name" value="VOC"/>
    <property type="match status" value="1"/>
</dbReference>
<organism evidence="2 3">
    <name type="scientific">Bacillus clarus</name>
    <dbReference type="NCBI Taxonomy" id="2338372"/>
    <lineage>
        <taxon>Bacteria</taxon>
        <taxon>Bacillati</taxon>
        <taxon>Bacillota</taxon>
        <taxon>Bacilli</taxon>
        <taxon>Bacillales</taxon>
        <taxon>Bacillaceae</taxon>
        <taxon>Bacillus</taxon>
        <taxon>Bacillus cereus group</taxon>
    </lineage>
</organism>
<dbReference type="PATRIC" id="fig|1405.8.peg.1973"/>
<evidence type="ECO:0000313" key="3">
    <source>
        <dbReference type="Proteomes" id="UP000029389"/>
    </source>
</evidence>
<dbReference type="AlphaFoldDB" id="A0A090ZFE9"/>
<name>A0A090ZFE9_9BACI</name>
<comment type="caution">
    <text evidence="2">The sequence shown here is derived from an EMBL/GenBank/DDBJ whole genome shotgun (WGS) entry which is preliminary data.</text>
</comment>
<dbReference type="Pfam" id="PF00903">
    <property type="entry name" value="Glyoxalase"/>
    <property type="match status" value="1"/>
</dbReference>
<keyword evidence="2" id="KW-0223">Dioxygenase</keyword>
<sequence>MTLTLRDTLCLVYLNMKGGESIMEFYPMPMFVKLLVSDMERSLDWYKHILKFESVFELPNQDGKIVMAHIRGEKYQDLMLVAVNNETCIDGKGIVLNFTVDEIHSFFEEANKRGAKILEGPIHRPWNARELILQDPDCYIVTLSMQINVEKTMDEIVKQVKV</sequence>
<feature type="domain" description="VOC" evidence="1">
    <location>
        <begin position="28"/>
        <end position="146"/>
    </location>
</feature>
<reference evidence="2 3" key="1">
    <citation type="submission" date="2014-04" db="EMBL/GenBank/DDBJ databases">
        <authorList>
            <person name="Bishop-Lilly K.A."/>
            <person name="Broomall S.M."/>
            <person name="Chain P.S."/>
            <person name="Chertkov O."/>
            <person name="Coyne S.R."/>
            <person name="Daligault H.E."/>
            <person name="Davenport K.W."/>
            <person name="Erkkila T."/>
            <person name="Frey K.G."/>
            <person name="Gibbons H.S."/>
            <person name="Gu W."/>
            <person name="Jaissle J."/>
            <person name="Johnson S.L."/>
            <person name="Koroleva G.I."/>
            <person name="Ladner J.T."/>
            <person name="Lo C.-C."/>
            <person name="Minogue T.D."/>
            <person name="Munk C."/>
            <person name="Palacios G.F."/>
            <person name="Redden C.L."/>
            <person name="Rosenzweig C.N."/>
            <person name="Scholz M.B."/>
            <person name="Teshima H."/>
            <person name="Xu Y."/>
        </authorList>
    </citation>
    <scope>NUCLEOTIDE SEQUENCE [LARGE SCALE GENOMIC DNA]</scope>
    <source>
        <strain evidence="2 3">BHP</strain>
    </source>
</reference>
<evidence type="ECO:0000313" key="2">
    <source>
        <dbReference type="EMBL" id="KFN02966.1"/>
    </source>
</evidence>
<dbReference type="InterPro" id="IPR029068">
    <property type="entry name" value="Glyas_Bleomycin-R_OHBP_Dase"/>
</dbReference>
<dbReference type="GO" id="GO:0051213">
    <property type="term" value="F:dioxygenase activity"/>
    <property type="evidence" value="ECO:0007669"/>
    <property type="project" value="UniProtKB-KW"/>
</dbReference>
<accession>A0A090ZFE9</accession>
<proteinExistence type="predicted"/>
<dbReference type="InterPro" id="IPR004360">
    <property type="entry name" value="Glyas_Fos-R_dOase_dom"/>
</dbReference>
<gene>
    <name evidence="2" type="ORF">DJ93_1777</name>
</gene>
<dbReference type="InterPro" id="IPR037523">
    <property type="entry name" value="VOC_core"/>
</dbReference>
<dbReference type="SUPFAM" id="SSF54593">
    <property type="entry name" value="Glyoxalase/Bleomycin resistance protein/Dihydroxybiphenyl dioxygenase"/>
    <property type="match status" value="1"/>
</dbReference>
<dbReference type="Proteomes" id="UP000029389">
    <property type="component" value="Unassembled WGS sequence"/>
</dbReference>
<protein>
    <submittedName>
        <fullName evidence="2">Glyoxalase/Bleomycin resistance /Dioxygenase superfamily protein</fullName>
    </submittedName>
</protein>
<dbReference type="Gene3D" id="3.10.180.10">
    <property type="entry name" value="2,3-Dihydroxybiphenyl 1,2-Dioxygenase, domain 1"/>
    <property type="match status" value="1"/>
</dbReference>
<keyword evidence="2" id="KW-0560">Oxidoreductase</keyword>
<dbReference type="EMBL" id="JMQC01000008">
    <property type="protein sequence ID" value="KFN02966.1"/>
    <property type="molecule type" value="Genomic_DNA"/>
</dbReference>
<evidence type="ECO:0000259" key="1">
    <source>
        <dbReference type="PROSITE" id="PS51819"/>
    </source>
</evidence>